<dbReference type="EMBL" id="QGSV01000468">
    <property type="protein sequence ID" value="PWU43269.1"/>
    <property type="molecule type" value="Genomic_DNA"/>
</dbReference>
<evidence type="ECO:0000256" key="9">
    <source>
        <dbReference type="SAM" id="MobiDB-lite"/>
    </source>
</evidence>
<keyword evidence="6" id="KW-0418">Kinase</keyword>
<keyword evidence="14" id="KW-1185">Reference proteome</keyword>
<evidence type="ECO:0000256" key="5">
    <source>
        <dbReference type="ARBA" id="ARBA00022741"/>
    </source>
</evidence>
<reference evidence="14" key="1">
    <citation type="submission" date="2018-05" db="EMBL/GenBank/DDBJ databases">
        <title>Micromonospora globispora sp. nov. and Micromonospora rugosa sp. nov., isolated from marine sediment.</title>
        <authorList>
            <person name="Carro L."/>
            <person name="Aysel V."/>
            <person name="Cetin D."/>
            <person name="Igual J.M."/>
            <person name="Klenk H.-P."/>
            <person name="Trujillo M.E."/>
            <person name="Sahin N."/>
        </authorList>
    </citation>
    <scope>NUCLEOTIDE SEQUENCE [LARGE SCALE GENOMIC DNA]</scope>
    <source>
        <strain evidence="14">S2904</strain>
    </source>
</reference>
<dbReference type="EC" id="2.7.13.3" evidence="2"/>
<evidence type="ECO:0000256" key="8">
    <source>
        <dbReference type="ARBA" id="ARBA00023012"/>
    </source>
</evidence>
<comment type="caution">
    <text evidence="13">The sequence shown here is derived from an EMBL/GenBank/DDBJ whole genome shotgun (WGS) entry which is preliminary data.</text>
</comment>
<dbReference type="PANTHER" id="PTHR24421:SF10">
    <property type="entry name" value="NITRATE_NITRITE SENSOR PROTEIN NARQ"/>
    <property type="match status" value="1"/>
</dbReference>
<dbReference type="InterPro" id="IPR036890">
    <property type="entry name" value="HATPase_C_sf"/>
</dbReference>
<dbReference type="AlphaFoldDB" id="A0A317JRA1"/>
<evidence type="ECO:0000313" key="13">
    <source>
        <dbReference type="EMBL" id="PWU43269.1"/>
    </source>
</evidence>
<name>A0A317JRA1_9ACTN</name>
<dbReference type="Gene3D" id="1.20.5.1930">
    <property type="match status" value="1"/>
</dbReference>
<keyword evidence="7" id="KW-0067">ATP-binding</keyword>
<dbReference type="GO" id="GO:0016020">
    <property type="term" value="C:membrane"/>
    <property type="evidence" value="ECO:0007669"/>
    <property type="project" value="InterPro"/>
</dbReference>
<keyword evidence="10" id="KW-0472">Membrane</keyword>
<evidence type="ECO:0000256" key="10">
    <source>
        <dbReference type="SAM" id="Phobius"/>
    </source>
</evidence>
<keyword evidence="10" id="KW-0812">Transmembrane</keyword>
<evidence type="ECO:0000256" key="1">
    <source>
        <dbReference type="ARBA" id="ARBA00000085"/>
    </source>
</evidence>
<dbReference type="InterPro" id="IPR050482">
    <property type="entry name" value="Sensor_HK_TwoCompSys"/>
</dbReference>
<dbReference type="InterPro" id="IPR003594">
    <property type="entry name" value="HATPase_dom"/>
</dbReference>
<organism evidence="13 14">
    <name type="scientific">Micromonospora globispora</name>
    <dbReference type="NCBI Taxonomy" id="1450148"/>
    <lineage>
        <taxon>Bacteria</taxon>
        <taxon>Bacillati</taxon>
        <taxon>Actinomycetota</taxon>
        <taxon>Actinomycetes</taxon>
        <taxon>Micromonosporales</taxon>
        <taxon>Micromonosporaceae</taxon>
        <taxon>Micromonospora</taxon>
    </lineage>
</organism>
<dbReference type="Proteomes" id="UP000245683">
    <property type="component" value="Unassembled WGS sequence"/>
</dbReference>
<evidence type="ECO:0000259" key="11">
    <source>
        <dbReference type="Pfam" id="PF02518"/>
    </source>
</evidence>
<evidence type="ECO:0000256" key="3">
    <source>
        <dbReference type="ARBA" id="ARBA00022553"/>
    </source>
</evidence>
<dbReference type="GO" id="GO:0046983">
    <property type="term" value="F:protein dimerization activity"/>
    <property type="evidence" value="ECO:0007669"/>
    <property type="project" value="InterPro"/>
</dbReference>
<comment type="catalytic activity">
    <reaction evidence="1">
        <text>ATP + protein L-histidine = ADP + protein N-phospho-L-histidine.</text>
        <dbReference type="EC" id="2.7.13.3"/>
    </reaction>
</comment>
<sequence length="384" mass="39428">MRINLARYEALWHQLRGVAGLAAITWAMVATAPHPGSAGTRAVTLIGIVAAACGWLAALLPDDRPVLVVSGLVLCAGAGVVLTVSSPHSPAVGYLAAVCLYGGVRLRPLGSVTLAGGALGGYALGQFTLGATPIRMAAFGAGLVVALLAGVIRRQVDHRAEQTQLLLAESQLAREEQARSAALAERARIAREIHDVLAHSLAALSVQLETADALLEGDHPGRARTTLGRARQLTREGLAETRQAITALRGDAVPLPQALTSLAEAYTADIGCPASSTVEGRPRQLSTDAGLAVYRTAQEALTNASKHASGATVTLRLAYRPTEVALTVTDTGGEPTRQPAPAGATAPAGGYGLTGLRERAELAGGMFHAGPCGDGWRVDVSIPG</sequence>
<proteinExistence type="predicted"/>
<feature type="compositionally biased region" description="Low complexity" evidence="9">
    <location>
        <begin position="339"/>
        <end position="348"/>
    </location>
</feature>
<feature type="domain" description="Signal transduction histidine kinase subgroup 3 dimerisation and phosphoacceptor" evidence="12">
    <location>
        <begin position="185"/>
        <end position="250"/>
    </location>
</feature>
<keyword evidence="8" id="KW-0902">Two-component regulatory system</keyword>
<evidence type="ECO:0000259" key="12">
    <source>
        <dbReference type="Pfam" id="PF07730"/>
    </source>
</evidence>
<keyword evidence="4" id="KW-0808">Transferase</keyword>
<dbReference type="PANTHER" id="PTHR24421">
    <property type="entry name" value="NITRATE/NITRITE SENSOR PROTEIN NARX-RELATED"/>
    <property type="match status" value="1"/>
</dbReference>
<feature type="domain" description="Histidine kinase/HSP90-like ATPase" evidence="11">
    <location>
        <begin position="292"/>
        <end position="369"/>
    </location>
</feature>
<evidence type="ECO:0000256" key="7">
    <source>
        <dbReference type="ARBA" id="ARBA00022840"/>
    </source>
</evidence>
<evidence type="ECO:0000256" key="4">
    <source>
        <dbReference type="ARBA" id="ARBA00022679"/>
    </source>
</evidence>
<dbReference type="GO" id="GO:0000155">
    <property type="term" value="F:phosphorelay sensor kinase activity"/>
    <property type="evidence" value="ECO:0007669"/>
    <property type="project" value="InterPro"/>
</dbReference>
<evidence type="ECO:0000313" key="14">
    <source>
        <dbReference type="Proteomes" id="UP000245683"/>
    </source>
</evidence>
<dbReference type="Gene3D" id="3.30.565.10">
    <property type="entry name" value="Histidine kinase-like ATPase, C-terminal domain"/>
    <property type="match status" value="1"/>
</dbReference>
<dbReference type="RefSeq" id="WP_123827134.1">
    <property type="nucleotide sequence ID" value="NZ_QGGF01000175.1"/>
</dbReference>
<feature type="region of interest" description="Disordered" evidence="9">
    <location>
        <begin position="329"/>
        <end position="349"/>
    </location>
</feature>
<feature type="transmembrane region" description="Helical" evidence="10">
    <location>
        <begin position="134"/>
        <end position="152"/>
    </location>
</feature>
<dbReference type="SUPFAM" id="SSF55874">
    <property type="entry name" value="ATPase domain of HSP90 chaperone/DNA topoisomerase II/histidine kinase"/>
    <property type="match status" value="1"/>
</dbReference>
<dbReference type="OrthoDB" id="144293at2"/>
<evidence type="ECO:0000256" key="2">
    <source>
        <dbReference type="ARBA" id="ARBA00012438"/>
    </source>
</evidence>
<accession>A0A317JRA1</accession>
<protein>
    <recommendedName>
        <fullName evidence="2">histidine kinase</fullName>
        <ecNumber evidence="2">2.7.13.3</ecNumber>
    </recommendedName>
</protein>
<feature type="transmembrane region" description="Helical" evidence="10">
    <location>
        <begin position="42"/>
        <end position="60"/>
    </location>
</feature>
<feature type="transmembrane region" description="Helical" evidence="10">
    <location>
        <begin position="12"/>
        <end position="30"/>
    </location>
</feature>
<dbReference type="InterPro" id="IPR011712">
    <property type="entry name" value="Sig_transdc_His_kin_sub3_dim/P"/>
</dbReference>
<dbReference type="GO" id="GO:0005524">
    <property type="term" value="F:ATP binding"/>
    <property type="evidence" value="ECO:0007669"/>
    <property type="project" value="UniProtKB-KW"/>
</dbReference>
<keyword evidence="10" id="KW-1133">Transmembrane helix</keyword>
<dbReference type="Pfam" id="PF07730">
    <property type="entry name" value="HisKA_3"/>
    <property type="match status" value="1"/>
</dbReference>
<keyword evidence="3" id="KW-0597">Phosphoprotein</keyword>
<gene>
    <name evidence="13" type="ORF">DLJ46_32250</name>
</gene>
<feature type="transmembrane region" description="Helical" evidence="10">
    <location>
        <begin position="66"/>
        <end position="84"/>
    </location>
</feature>
<keyword evidence="5" id="KW-0547">Nucleotide-binding</keyword>
<dbReference type="Pfam" id="PF02518">
    <property type="entry name" value="HATPase_c"/>
    <property type="match status" value="1"/>
</dbReference>
<dbReference type="CDD" id="cd16917">
    <property type="entry name" value="HATPase_UhpB-NarQ-NarX-like"/>
    <property type="match status" value="1"/>
</dbReference>
<evidence type="ECO:0000256" key="6">
    <source>
        <dbReference type="ARBA" id="ARBA00022777"/>
    </source>
</evidence>